<dbReference type="UniPathway" id="UPA00143"/>
<feature type="domain" description="RING-type" evidence="15">
    <location>
        <begin position="57"/>
        <end position="248"/>
    </location>
</feature>
<evidence type="ECO:0000256" key="6">
    <source>
        <dbReference type="ARBA" id="ARBA00012251"/>
    </source>
</evidence>
<evidence type="ECO:0000256" key="5">
    <source>
        <dbReference type="ARBA" id="ARBA00005884"/>
    </source>
</evidence>
<dbReference type="GO" id="GO:0061630">
    <property type="term" value="F:ubiquitin protein ligase activity"/>
    <property type="evidence" value="ECO:0007669"/>
    <property type="project" value="UniProtKB-EC"/>
</dbReference>
<comment type="function">
    <text evidence="3">Might act as an E3 ubiquitin-protein ligase, or as part of E3 complex, which accepts ubiquitin from specific E2 ubiquitin-conjugating enzymes and then transfers it to substrates.</text>
</comment>
<evidence type="ECO:0000256" key="7">
    <source>
        <dbReference type="ARBA" id="ARBA00022679"/>
    </source>
</evidence>
<dbReference type="PROSITE" id="PS00518">
    <property type="entry name" value="ZF_RING_1"/>
    <property type="match status" value="1"/>
</dbReference>
<dbReference type="InterPro" id="IPR001841">
    <property type="entry name" value="Znf_RING"/>
</dbReference>
<gene>
    <name evidence="16" type="ORF">TSUD_400240</name>
</gene>
<dbReference type="SMART" id="SM00647">
    <property type="entry name" value="IBR"/>
    <property type="match status" value="1"/>
</dbReference>
<reference evidence="17" key="1">
    <citation type="journal article" date="2017" name="Front. Plant Sci.">
        <title>Climate Clever Clovers: New Paradigm to Reduce the Environmental Footprint of Ruminants by Breeding Low Methanogenic Forages Utilizing Haplotype Variation.</title>
        <authorList>
            <person name="Kaur P."/>
            <person name="Appels R."/>
            <person name="Bayer P.E."/>
            <person name="Keeble-Gagnere G."/>
            <person name="Wang J."/>
            <person name="Hirakawa H."/>
            <person name="Shirasawa K."/>
            <person name="Vercoe P."/>
            <person name="Stefanova K."/>
            <person name="Durmic Z."/>
            <person name="Nichols P."/>
            <person name="Revell C."/>
            <person name="Isobe S.N."/>
            <person name="Edwards D."/>
            <person name="Erskine W."/>
        </authorList>
    </citation>
    <scope>NUCLEOTIDE SEQUENCE [LARGE SCALE GENOMIC DNA]</scope>
    <source>
        <strain evidence="17">cv. Daliak</strain>
    </source>
</reference>
<proteinExistence type="inferred from homology"/>
<keyword evidence="7" id="KW-0808">Transferase</keyword>
<dbReference type="SUPFAM" id="SSF57850">
    <property type="entry name" value="RING/U-box"/>
    <property type="match status" value="2"/>
</dbReference>
<sequence>MGKEERNSPNLDSFHLSGKPNISDVVDVSDEDDDIKIINLIPNDISCKGEHSYSKGWRFKCKLCLDTKRTWEAFYISGCSHIYCSDCVANYICSKLNDNIINIRCPSFWCGSGTLEVGFCHSILPKEDFKLWNKAVCEVLFNITEKFYCPFLDCSALLIKVGKEAVKNLECPNCNRMLCGLCKVSCHEGIECSNFNKLKWDAKGKYVIVANLAKDMRWRQCPKCSIYVAKSGGCNIMNCRPTLTLLLE</sequence>
<feature type="domain" description="RING-type" evidence="14">
    <location>
        <begin position="61"/>
        <end position="106"/>
    </location>
</feature>
<dbReference type="PANTHER" id="PTHR11685">
    <property type="entry name" value="RBR FAMILY RING FINGER AND IBR DOMAIN-CONTAINING"/>
    <property type="match status" value="1"/>
</dbReference>
<keyword evidence="8" id="KW-0479">Metal-binding</keyword>
<keyword evidence="11" id="KW-0833">Ubl conjugation pathway</keyword>
<dbReference type="EC" id="2.3.2.31" evidence="6"/>
<dbReference type="EMBL" id="DF974063">
    <property type="protein sequence ID" value="GAU44682.1"/>
    <property type="molecule type" value="Genomic_DNA"/>
</dbReference>
<dbReference type="InterPro" id="IPR013083">
    <property type="entry name" value="Znf_RING/FYVE/PHD"/>
</dbReference>
<keyword evidence="12" id="KW-0862">Zinc</keyword>
<dbReference type="OrthoDB" id="10009520at2759"/>
<dbReference type="InterPro" id="IPR002867">
    <property type="entry name" value="IBR_dom"/>
</dbReference>
<comment type="catalytic activity">
    <reaction evidence="1">
        <text>[E2 ubiquitin-conjugating enzyme]-S-ubiquitinyl-L-cysteine + [acceptor protein]-L-lysine = [E2 ubiquitin-conjugating enzyme]-L-cysteine + [acceptor protein]-N(6)-ubiquitinyl-L-lysine.</text>
        <dbReference type="EC" id="2.3.2.31"/>
    </reaction>
</comment>
<evidence type="ECO:0000259" key="14">
    <source>
        <dbReference type="PROSITE" id="PS50089"/>
    </source>
</evidence>
<evidence type="ECO:0000256" key="11">
    <source>
        <dbReference type="ARBA" id="ARBA00022786"/>
    </source>
</evidence>
<dbReference type="Pfam" id="PF01485">
    <property type="entry name" value="IBR"/>
    <property type="match status" value="1"/>
</dbReference>
<comment type="cofactor">
    <cofactor evidence="2">
        <name>Zn(2+)</name>
        <dbReference type="ChEBI" id="CHEBI:29105"/>
    </cofactor>
</comment>
<dbReference type="AlphaFoldDB" id="A0A2Z6P7R6"/>
<comment type="pathway">
    <text evidence="4">Protein modification; protein ubiquitination.</text>
</comment>
<dbReference type="Gene3D" id="3.30.40.10">
    <property type="entry name" value="Zinc/RING finger domain, C3HC4 (zinc finger)"/>
    <property type="match status" value="1"/>
</dbReference>
<dbReference type="PROSITE" id="PS50089">
    <property type="entry name" value="ZF_RING_2"/>
    <property type="match status" value="1"/>
</dbReference>
<accession>A0A2Z6P7R6</accession>
<evidence type="ECO:0000313" key="16">
    <source>
        <dbReference type="EMBL" id="GAU44682.1"/>
    </source>
</evidence>
<evidence type="ECO:0000256" key="12">
    <source>
        <dbReference type="ARBA" id="ARBA00022833"/>
    </source>
</evidence>
<evidence type="ECO:0000256" key="9">
    <source>
        <dbReference type="ARBA" id="ARBA00022737"/>
    </source>
</evidence>
<evidence type="ECO:0000256" key="2">
    <source>
        <dbReference type="ARBA" id="ARBA00001947"/>
    </source>
</evidence>
<evidence type="ECO:0000259" key="15">
    <source>
        <dbReference type="PROSITE" id="PS51873"/>
    </source>
</evidence>
<dbReference type="InterPro" id="IPR017907">
    <property type="entry name" value="Znf_RING_CS"/>
</dbReference>
<evidence type="ECO:0000313" key="17">
    <source>
        <dbReference type="Proteomes" id="UP000242715"/>
    </source>
</evidence>
<organism evidence="16 17">
    <name type="scientific">Trifolium subterraneum</name>
    <name type="common">Subterranean clover</name>
    <dbReference type="NCBI Taxonomy" id="3900"/>
    <lineage>
        <taxon>Eukaryota</taxon>
        <taxon>Viridiplantae</taxon>
        <taxon>Streptophyta</taxon>
        <taxon>Embryophyta</taxon>
        <taxon>Tracheophyta</taxon>
        <taxon>Spermatophyta</taxon>
        <taxon>Magnoliopsida</taxon>
        <taxon>eudicotyledons</taxon>
        <taxon>Gunneridae</taxon>
        <taxon>Pentapetalae</taxon>
        <taxon>rosids</taxon>
        <taxon>fabids</taxon>
        <taxon>Fabales</taxon>
        <taxon>Fabaceae</taxon>
        <taxon>Papilionoideae</taxon>
        <taxon>50 kb inversion clade</taxon>
        <taxon>NPAAA clade</taxon>
        <taxon>Hologalegina</taxon>
        <taxon>IRL clade</taxon>
        <taxon>Trifolieae</taxon>
        <taxon>Trifolium</taxon>
    </lineage>
</organism>
<evidence type="ECO:0000256" key="1">
    <source>
        <dbReference type="ARBA" id="ARBA00001798"/>
    </source>
</evidence>
<evidence type="ECO:0000256" key="13">
    <source>
        <dbReference type="PROSITE-ProRule" id="PRU00175"/>
    </source>
</evidence>
<protein>
    <recommendedName>
        <fullName evidence="6">RBR-type E3 ubiquitin transferase</fullName>
        <ecNumber evidence="6">2.3.2.31</ecNumber>
    </recommendedName>
</protein>
<dbReference type="Gene3D" id="1.20.120.1750">
    <property type="match status" value="1"/>
</dbReference>
<evidence type="ECO:0000256" key="4">
    <source>
        <dbReference type="ARBA" id="ARBA00004906"/>
    </source>
</evidence>
<evidence type="ECO:0000256" key="10">
    <source>
        <dbReference type="ARBA" id="ARBA00022771"/>
    </source>
</evidence>
<keyword evidence="17" id="KW-1185">Reference proteome</keyword>
<dbReference type="InterPro" id="IPR031127">
    <property type="entry name" value="E3_UB_ligase_RBR"/>
</dbReference>
<name>A0A2Z6P7R6_TRISU</name>
<dbReference type="PROSITE" id="PS51873">
    <property type="entry name" value="TRIAD"/>
    <property type="match status" value="1"/>
</dbReference>
<evidence type="ECO:0000256" key="8">
    <source>
        <dbReference type="ARBA" id="ARBA00022723"/>
    </source>
</evidence>
<keyword evidence="10 13" id="KW-0863">Zinc-finger</keyword>
<dbReference type="InterPro" id="IPR044066">
    <property type="entry name" value="TRIAD_supradom"/>
</dbReference>
<dbReference type="GO" id="GO:0016567">
    <property type="term" value="P:protein ubiquitination"/>
    <property type="evidence" value="ECO:0007669"/>
    <property type="project" value="UniProtKB-UniPathway"/>
</dbReference>
<comment type="similarity">
    <text evidence="5">Belongs to the RBR family. Ariadne subfamily.</text>
</comment>
<keyword evidence="9" id="KW-0677">Repeat</keyword>
<dbReference type="GO" id="GO:0008270">
    <property type="term" value="F:zinc ion binding"/>
    <property type="evidence" value="ECO:0007669"/>
    <property type="project" value="UniProtKB-KW"/>
</dbReference>
<evidence type="ECO:0000256" key="3">
    <source>
        <dbReference type="ARBA" id="ARBA00003976"/>
    </source>
</evidence>
<dbReference type="Proteomes" id="UP000242715">
    <property type="component" value="Unassembled WGS sequence"/>
</dbReference>